<keyword evidence="2" id="KW-0433">Leucine-rich repeat</keyword>
<evidence type="ECO:0008006" key="7">
    <source>
        <dbReference type="Google" id="ProtNLM"/>
    </source>
</evidence>
<dbReference type="Pfam" id="PF13516">
    <property type="entry name" value="LRR_6"/>
    <property type="match status" value="4"/>
</dbReference>
<dbReference type="InterPro" id="IPR032675">
    <property type="entry name" value="LRR_dom_sf"/>
</dbReference>
<evidence type="ECO:0000256" key="2">
    <source>
        <dbReference type="ARBA" id="ARBA00022614"/>
    </source>
</evidence>
<dbReference type="GO" id="GO:0006913">
    <property type="term" value="P:nucleocytoplasmic transport"/>
    <property type="evidence" value="ECO:0007669"/>
    <property type="project" value="TreeGrafter"/>
</dbReference>
<sequence>MAIDDKSNIDTVTALLEQTSVRKENIVSFKGHGMKLNTASDAEAVVRAIESCVDLQVLELVGNTVGVEAAKAIAGALTDKPELQRCLWADMFTGRLRSEIPISLRALGDAIMTSKAQLVELDLSHNAFGPDCAKACVELLHSRASYTLQELRFNNNGLGGGGIILADALIQCHKTSSEEGRPLKLKVFVAGRNRLENPGAKALAKAFRIIGSLEEIQLPQNGIQHAGIAALSEAVMHSPNLRHLNLNDNTFTEKGAIPMAEAMKNIDSLEIVNFGDCLVRTKGAEAIGQCLEVSNPNLKELHLSFGEIQLEGGIAVCTAMENKEFLQKLDLNGNKFGEEGVDEVKDRGNDFRSKNALMSLDDDEGVDSDDGDSSAEDESVEEIADLHYGELTAKSFFSEVTSVKLVALSSSARCKLMEEMSELVRDAEAAADACLKLSGYYLMRTACAV</sequence>
<reference evidence="6" key="1">
    <citation type="submission" date="2003-08" db="EMBL/GenBank/DDBJ databases">
        <authorList>
            <person name="Birren B."/>
            <person name="Nusbaum C."/>
            <person name="Abebe A."/>
            <person name="Abouelleil A."/>
            <person name="Adekoya E."/>
            <person name="Ait-zahra M."/>
            <person name="Allen N."/>
            <person name="Allen T."/>
            <person name="An P."/>
            <person name="Anderson M."/>
            <person name="Anderson S."/>
            <person name="Arachchi H."/>
            <person name="Armbruster J."/>
            <person name="Bachantsang P."/>
            <person name="Baldwin J."/>
            <person name="Barry A."/>
            <person name="Bayul T."/>
            <person name="Blitshsteyn B."/>
            <person name="Bloom T."/>
            <person name="Blye J."/>
            <person name="Boguslavskiy L."/>
            <person name="Borowsky M."/>
            <person name="Boukhgalter B."/>
            <person name="Brunache A."/>
            <person name="Butler J."/>
            <person name="Calixte N."/>
            <person name="Calvo S."/>
            <person name="Camarata J."/>
            <person name="Campo K."/>
            <person name="Chang J."/>
            <person name="Cheshatsang Y."/>
            <person name="Citroen M."/>
            <person name="Collymore A."/>
            <person name="Considine T."/>
            <person name="Cook A."/>
            <person name="Cooke P."/>
            <person name="Corum B."/>
            <person name="Cuomo C."/>
            <person name="David R."/>
            <person name="Dawoe T."/>
            <person name="Degray S."/>
            <person name="Dodge S."/>
            <person name="Dooley K."/>
            <person name="Dorje P."/>
            <person name="Dorjee K."/>
            <person name="Dorris L."/>
            <person name="Duffey N."/>
            <person name="Dupes A."/>
            <person name="Elkins T."/>
            <person name="Engels R."/>
            <person name="Erickson J."/>
            <person name="Farina A."/>
            <person name="Faro S."/>
            <person name="Ferreira P."/>
            <person name="Fischer H."/>
            <person name="Fitzgerald M."/>
            <person name="Foley K."/>
            <person name="Gage D."/>
            <person name="Galagan J."/>
            <person name="Gearin G."/>
            <person name="Gnerre S."/>
            <person name="Gnirke A."/>
            <person name="Goyette A."/>
            <person name="Graham J."/>
            <person name="Grandbois E."/>
            <person name="Gyaltsen K."/>
            <person name="Hafez N."/>
            <person name="Hagopian D."/>
            <person name="Hagos B."/>
            <person name="Hall J."/>
            <person name="Hatcher B."/>
            <person name="Heller A."/>
            <person name="Higgins H."/>
            <person name="Honan T."/>
            <person name="Horn A."/>
            <person name="Houde N."/>
            <person name="Hughes L."/>
            <person name="Hulme W."/>
            <person name="Husby E."/>
            <person name="Iliev I."/>
            <person name="Jaffe D."/>
            <person name="Jones C."/>
            <person name="Kamal M."/>
            <person name="Kamat A."/>
            <person name="Kamvysselis M."/>
            <person name="Karlsson E."/>
            <person name="Kells C."/>
            <person name="Kieu A."/>
            <person name="Kisner P."/>
            <person name="Kodira C."/>
            <person name="Kulbokas E."/>
            <person name="Labutti K."/>
            <person name="Lama D."/>
            <person name="Landers T."/>
            <person name="Leger J."/>
            <person name="Levine S."/>
            <person name="Lewis D."/>
            <person name="Lewis T."/>
            <person name="Lindblad-toh K."/>
            <person name="Liu X."/>
            <person name="Lokyitsang T."/>
            <person name="Lokyitsang Y."/>
            <person name="Lucien O."/>
            <person name="Lui A."/>
            <person name="Ma L.J."/>
            <person name="Mabbitt R."/>
            <person name="Macdonald J."/>
            <person name="Maclean C."/>
            <person name="Major J."/>
            <person name="Manning J."/>
            <person name="Marabella R."/>
            <person name="Maru K."/>
            <person name="Matthews C."/>
            <person name="Mauceli E."/>
            <person name="Mccarthy M."/>
            <person name="Mcdonough S."/>
            <person name="Mcghee T."/>
            <person name="Meldrim J."/>
            <person name="Meneus L."/>
            <person name="Mesirov J."/>
            <person name="Mihalev A."/>
            <person name="Mihova T."/>
            <person name="Mikkelsen T."/>
            <person name="Mlenga V."/>
            <person name="Moru K."/>
            <person name="Mozes J."/>
            <person name="Mulrain L."/>
            <person name="Munson G."/>
            <person name="Naylor J."/>
            <person name="Newes C."/>
            <person name="Nguyen C."/>
            <person name="Nguyen N."/>
            <person name="Nguyen T."/>
            <person name="Nicol R."/>
            <person name="Nielsen C."/>
            <person name="Nizzari M."/>
            <person name="Norbu C."/>
            <person name="Norbu N."/>
            <person name="O'donnell P."/>
            <person name="Okoawo O."/>
            <person name="O'leary S."/>
            <person name="Omotosho B."/>
            <person name="O'neill K."/>
            <person name="Osman S."/>
            <person name="Parker S."/>
            <person name="Perrin D."/>
            <person name="Phunkhang P."/>
            <person name="Piqani B."/>
            <person name="Purcell S."/>
            <person name="Rachupka T."/>
            <person name="Ramasamy U."/>
            <person name="Rameau R."/>
            <person name="Ray V."/>
            <person name="Raymond C."/>
            <person name="Retta R."/>
            <person name="Richardson S."/>
            <person name="Rise C."/>
            <person name="Rodriguez J."/>
            <person name="Rogers J."/>
            <person name="Rogov P."/>
            <person name="Rutman M."/>
            <person name="Schupbach R."/>
            <person name="Seaman C."/>
            <person name="Settipalli S."/>
            <person name="Sharpe T."/>
            <person name="Sheridan J."/>
            <person name="Sherpa N."/>
            <person name="Shi J."/>
            <person name="Smirnov S."/>
            <person name="Smith C."/>
            <person name="Sougnez C."/>
            <person name="Spencer B."/>
            <person name="Stalker J."/>
            <person name="Stange-thomann N."/>
            <person name="Stavropoulos S."/>
            <person name="Stetson K."/>
            <person name="Stone C."/>
            <person name="Stone S."/>
            <person name="Stubbs M."/>
            <person name="Talamas J."/>
            <person name="Tchuinga P."/>
            <person name="Tenzing P."/>
            <person name="Tesfaye S."/>
            <person name="Theodore J."/>
            <person name="Thoulutsang Y."/>
            <person name="Topham K."/>
            <person name="Towey S."/>
            <person name="Tsamla T."/>
            <person name="Tsomo N."/>
            <person name="Vallee D."/>
            <person name="Vassiliev H."/>
            <person name="Venkataraman V."/>
            <person name="Vinson J."/>
            <person name="Vo A."/>
            <person name="Wade C."/>
            <person name="Wang S."/>
            <person name="Wangchuk T."/>
            <person name="Wangdi T."/>
            <person name="Whittaker C."/>
            <person name="Wilkinson J."/>
            <person name="Wu Y."/>
            <person name="Wyman D."/>
            <person name="Yadav S."/>
            <person name="Yang S."/>
            <person name="Yang X."/>
            <person name="Yeager S."/>
            <person name="Yee E."/>
            <person name="Young G."/>
            <person name="Zainoun J."/>
            <person name="Zembeck L."/>
            <person name="Zimmer A."/>
            <person name="Zody M."/>
            <person name="Lander E."/>
        </authorList>
    </citation>
    <scope>NUCLEOTIDE SEQUENCE [LARGE SCALE GENOMIC DNA]</scope>
</reference>
<keyword evidence="1" id="KW-0343">GTPase activation</keyword>
<dbReference type="PANTHER" id="PTHR24113:SF12">
    <property type="entry name" value="RAN GTPASE-ACTIVATING PROTEIN 1"/>
    <property type="match status" value="1"/>
</dbReference>
<dbReference type="eggNOG" id="KOG1909">
    <property type="taxonomic scope" value="Eukaryota"/>
</dbReference>
<dbReference type="Proteomes" id="UP000007875">
    <property type="component" value="Unassembled WGS sequence"/>
</dbReference>
<dbReference type="OMA" id="QQEYFTQ"/>
<dbReference type="Gene3D" id="3.80.10.10">
    <property type="entry name" value="Ribonuclease Inhibitor"/>
    <property type="match status" value="1"/>
</dbReference>
<dbReference type="AlphaFoldDB" id="H2YNM0"/>
<dbReference type="InParanoid" id="H2YNM0"/>
<organism evidence="5 6">
    <name type="scientific">Ciona savignyi</name>
    <name type="common">Pacific transparent sea squirt</name>
    <dbReference type="NCBI Taxonomy" id="51511"/>
    <lineage>
        <taxon>Eukaryota</taxon>
        <taxon>Metazoa</taxon>
        <taxon>Chordata</taxon>
        <taxon>Tunicata</taxon>
        <taxon>Ascidiacea</taxon>
        <taxon>Phlebobranchia</taxon>
        <taxon>Cionidae</taxon>
        <taxon>Ciona</taxon>
    </lineage>
</organism>
<keyword evidence="3" id="KW-0677">Repeat</keyword>
<evidence type="ECO:0000313" key="6">
    <source>
        <dbReference type="Proteomes" id="UP000007875"/>
    </source>
</evidence>
<dbReference type="GeneTree" id="ENSGT00440000039203"/>
<dbReference type="SMART" id="SM00368">
    <property type="entry name" value="LRR_RI"/>
    <property type="match status" value="8"/>
</dbReference>
<feature type="region of interest" description="Disordered" evidence="4">
    <location>
        <begin position="360"/>
        <end position="379"/>
    </location>
</feature>
<keyword evidence="6" id="KW-1185">Reference proteome</keyword>
<dbReference type="GO" id="GO:0031267">
    <property type="term" value="F:small GTPase binding"/>
    <property type="evidence" value="ECO:0007669"/>
    <property type="project" value="TreeGrafter"/>
</dbReference>
<dbReference type="SUPFAM" id="SSF52047">
    <property type="entry name" value="RNI-like"/>
    <property type="match status" value="1"/>
</dbReference>
<dbReference type="HOGENOM" id="CLU_028747_2_0_1"/>
<dbReference type="InterPro" id="IPR027038">
    <property type="entry name" value="RanGap"/>
</dbReference>
<dbReference type="CDD" id="cd00116">
    <property type="entry name" value="LRR_RI"/>
    <property type="match status" value="1"/>
</dbReference>
<evidence type="ECO:0000256" key="1">
    <source>
        <dbReference type="ARBA" id="ARBA00022468"/>
    </source>
</evidence>
<dbReference type="GO" id="GO:0048471">
    <property type="term" value="C:perinuclear region of cytoplasm"/>
    <property type="evidence" value="ECO:0007669"/>
    <property type="project" value="TreeGrafter"/>
</dbReference>
<proteinExistence type="predicted"/>
<protein>
    <recommendedName>
        <fullName evidence="7">Ran-GTPase activating protein 1 C-terminal domain-containing protein</fullName>
    </recommendedName>
</protein>
<reference evidence="5" key="3">
    <citation type="submission" date="2025-09" db="UniProtKB">
        <authorList>
            <consortium name="Ensembl"/>
        </authorList>
    </citation>
    <scope>IDENTIFICATION</scope>
</reference>
<dbReference type="Ensembl" id="ENSCSAVT00000007017.1">
    <property type="protein sequence ID" value="ENSCSAVP00000006927.1"/>
    <property type="gene ID" value="ENSCSAVG00000004140.1"/>
</dbReference>
<dbReference type="GO" id="GO:0005634">
    <property type="term" value="C:nucleus"/>
    <property type="evidence" value="ECO:0007669"/>
    <property type="project" value="TreeGrafter"/>
</dbReference>
<dbReference type="PANTHER" id="PTHR24113">
    <property type="entry name" value="RAN GTPASE-ACTIVATING PROTEIN 1"/>
    <property type="match status" value="1"/>
</dbReference>
<dbReference type="InterPro" id="IPR001611">
    <property type="entry name" value="Leu-rich_rpt"/>
</dbReference>
<evidence type="ECO:0000256" key="4">
    <source>
        <dbReference type="SAM" id="MobiDB-lite"/>
    </source>
</evidence>
<dbReference type="STRING" id="51511.ENSCSAVP00000006927"/>
<reference evidence="5" key="2">
    <citation type="submission" date="2025-08" db="UniProtKB">
        <authorList>
            <consortium name="Ensembl"/>
        </authorList>
    </citation>
    <scope>IDENTIFICATION</scope>
</reference>
<accession>H2YNM0</accession>
<dbReference type="FunCoup" id="H2YNM0">
    <property type="interactions" value="319"/>
</dbReference>
<dbReference type="GO" id="GO:0005829">
    <property type="term" value="C:cytosol"/>
    <property type="evidence" value="ECO:0007669"/>
    <property type="project" value="TreeGrafter"/>
</dbReference>
<evidence type="ECO:0000313" key="5">
    <source>
        <dbReference type="Ensembl" id="ENSCSAVP00000006927.1"/>
    </source>
</evidence>
<dbReference type="GO" id="GO:0005096">
    <property type="term" value="F:GTPase activator activity"/>
    <property type="evidence" value="ECO:0007669"/>
    <property type="project" value="UniProtKB-KW"/>
</dbReference>
<name>H2YNM0_CIOSA</name>
<evidence type="ECO:0000256" key="3">
    <source>
        <dbReference type="ARBA" id="ARBA00022737"/>
    </source>
</evidence>